<dbReference type="NCBIfam" id="TIGR01614">
    <property type="entry name" value="PME_inhib"/>
    <property type="match status" value="1"/>
</dbReference>
<dbReference type="SUPFAM" id="SSF101148">
    <property type="entry name" value="Plant invertase/pectin methylesterase inhibitor"/>
    <property type="match status" value="1"/>
</dbReference>
<comment type="similarity">
    <text evidence="2">Belongs to the PMEI family.</text>
</comment>
<evidence type="ECO:0000259" key="3">
    <source>
        <dbReference type="SMART" id="SM00856"/>
    </source>
</evidence>
<proteinExistence type="inferred from homology"/>
<dbReference type="STRING" id="180498.A0A067LBZ1"/>
<accession>A0A067LBZ1</accession>
<evidence type="ECO:0000313" key="5">
    <source>
        <dbReference type="Proteomes" id="UP000027138"/>
    </source>
</evidence>
<evidence type="ECO:0000256" key="2">
    <source>
        <dbReference type="ARBA" id="ARBA00038471"/>
    </source>
</evidence>
<dbReference type="Gene3D" id="1.20.140.40">
    <property type="entry name" value="Invertase/pectin methylesterase inhibitor family protein"/>
    <property type="match status" value="1"/>
</dbReference>
<dbReference type="GO" id="GO:0004857">
    <property type="term" value="F:enzyme inhibitor activity"/>
    <property type="evidence" value="ECO:0007669"/>
    <property type="project" value="InterPro"/>
</dbReference>
<dbReference type="PANTHER" id="PTHR31080">
    <property type="entry name" value="PECTINESTERASE INHIBITOR-LIKE"/>
    <property type="match status" value="1"/>
</dbReference>
<dbReference type="OrthoDB" id="1899334at2759"/>
<dbReference type="PANTHER" id="PTHR31080:SF296">
    <property type="entry name" value="OS05G0360900 PROTEIN"/>
    <property type="match status" value="1"/>
</dbReference>
<dbReference type="InterPro" id="IPR051955">
    <property type="entry name" value="PME_Inhibitor"/>
</dbReference>
<dbReference type="AlphaFoldDB" id="A0A067LBZ1"/>
<organism evidence="4 5">
    <name type="scientific">Jatropha curcas</name>
    <name type="common">Barbados nut</name>
    <dbReference type="NCBI Taxonomy" id="180498"/>
    <lineage>
        <taxon>Eukaryota</taxon>
        <taxon>Viridiplantae</taxon>
        <taxon>Streptophyta</taxon>
        <taxon>Embryophyta</taxon>
        <taxon>Tracheophyta</taxon>
        <taxon>Spermatophyta</taxon>
        <taxon>Magnoliopsida</taxon>
        <taxon>eudicotyledons</taxon>
        <taxon>Gunneridae</taxon>
        <taxon>Pentapetalae</taxon>
        <taxon>rosids</taxon>
        <taxon>fabids</taxon>
        <taxon>Malpighiales</taxon>
        <taxon>Euphorbiaceae</taxon>
        <taxon>Crotonoideae</taxon>
        <taxon>Jatropheae</taxon>
        <taxon>Jatropha</taxon>
    </lineage>
</organism>
<evidence type="ECO:0000313" key="4">
    <source>
        <dbReference type="EMBL" id="KDP45922.1"/>
    </source>
</evidence>
<dbReference type="InterPro" id="IPR035513">
    <property type="entry name" value="Invertase/methylesterase_inhib"/>
</dbReference>
<name>A0A067LBZ1_JATCU</name>
<keyword evidence="1" id="KW-0732">Signal</keyword>
<sequence length="153" mass="16316">MISTSHQASELLNQSCDKTLYKDFCKEALGSAPASDMQSLTKSALDIASLSANEVLKLIPKLLETSSDASVKQALTDCSEVYQSALDQIKESTAAVDAKAYNDVNTWISAGMTSSETCEEGFNGVTSPLTSVNTRFSQISSIILTFSNLSAKN</sequence>
<dbReference type="InterPro" id="IPR006501">
    <property type="entry name" value="Pectinesterase_inhib_dom"/>
</dbReference>
<dbReference type="CDD" id="cd15801">
    <property type="entry name" value="PMEI-like_1"/>
    <property type="match status" value="1"/>
</dbReference>
<evidence type="ECO:0000256" key="1">
    <source>
        <dbReference type="ARBA" id="ARBA00022729"/>
    </source>
</evidence>
<reference evidence="4 5" key="1">
    <citation type="journal article" date="2014" name="PLoS ONE">
        <title>Global Analysis of Gene Expression Profiles in Physic Nut (Jatropha curcas L.) Seedlings Exposed to Salt Stress.</title>
        <authorList>
            <person name="Zhang L."/>
            <person name="Zhang C."/>
            <person name="Wu P."/>
            <person name="Chen Y."/>
            <person name="Li M."/>
            <person name="Jiang H."/>
            <person name="Wu G."/>
        </authorList>
    </citation>
    <scope>NUCLEOTIDE SEQUENCE [LARGE SCALE GENOMIC DNA]</scope>
    <source>
        <strain evidence="5">cv. GZQX0401</strain>
        <tissue evidence="4">Young leaves</tissue>
    </source>
</reference>
<dbReference type="SMART" id="SM00856">
    <property type="entry name" value="PMEI"/>
    <property type="match status" value="1"/>
</dbReference>
<gene>
    <name evidence="4" type="ORF">JCGZ_15482</name>
</gene>
<feature type="domain" description="Pectinesterase inhibitor" evidence="3">
    <location>
        <begin position="7"/>
        <end position="146"/>
    </location>
</feature>
<dbReference type="EMBL" id="KK914225">
    <property type="protein sequence ID" value="KDP45922.1"/>
    <property type="molecule type" value="Genomic_DNA"/>
</dbReference>
<dbReference type="Pfam" id="PF04043">
    <property type="entry name" value="PMEI"/>
    <property type="match status" value="1"/>
</dbReference>
<keyword evidence="5" id="KW-1185">Reference proteome</keyword>
<dbReference type="Proteomes" id="UP000027138">
    <property type="component" value="Unassembled WGS sequence"/>
</dbReference>
<protein>
    <recommendedName>
        <fullName evidence="3">Pectinesterase inhibitor domain-containing protein</fullName>
    </recommendedName>
</protein>